<sequence length="158" mass="17398">MYKYPTMIIIVMLLSGCGGGSGTSSTTSTDNSDSADNEPYNSTDTTTSELKSSADFNFSNHHNISLDLQLAAFANERVMVNICLPVGSESALTTREPPSIDYSQCVFKATIATGELQIPLTIAKHEHLLILEMRPYSNFSEKTTYQWQPTDGGYWVVR</sequence>
<dbReference type="RefSeq" id="WP_133502130.1">
    <property type="nucleotide sequence ID" value="NZ_SNXC01000003.1"/>
</dbReference>
<accession>A0A4R6MJH0</accession>
<proteinExistence type="predicted"/>
<name>A0A4R6MJH0_9GAMM</name>
<gene>
    <name evidence="3" type="ORF">DFP79_0233</name>
</gene>
<feature type="region of interest" description="Disordered" evidence="1">
    <location>
        <begin position="19"/>
        <end position="48"/>
    </location>
</feature>
<feature type="chain" id="PRO_5020269942" description="Lipoprotein" evidence="2">
    <location>
        <begin position="21"/>
        <end position="158"/>
    </location>
</feature>
<evidence type="ECO:0000256" key="1">
    <source>
        <dbReference type="SAM" id="MobiDB-lite"/>
    </source>
</evidence>
<dbReference type="Proteomes" id="UP000294656">
    <property type="component" value="Unassembled WGS sequence"/>
</dbReference>
<evidence type="ECO:0000256" key="2">
    <source>
        <dbReference type="SAM" id="SignalP"/>
    </source>
</evidence>
<dbReference type="AlphaFoldDB" id="A0A4R6MJH0"/>
<feature type="signal peptide" evidence="2">
    <location>
        <begin position="1"/>
        <end position="20"/>
    </location>
</feature>
<comment type="caution">
    <text evidence="3">The sequence shown here is derived from an EMBL/GenBank/DDBJ whole genome shotgun (WGS) entry which is preliminary data.</text>
</comment>
<keyword evidence="4" id="KW-1185">Reference proteome</keyword>
<dbReference type="PROSITE" id="PS51257">
    <property type="entry name" value="PROKAR_LIPOPROTEIN"/>
    <property type="match status" value="1"/>
</dbReference>
<dbReference type="OrthoDB" id="9852089at2"/>
<dbReference type="EMBL" id="SNXC01000003">
    <property type="protein sequence ID" value="TDP01081.1"/>
    <property type="molecule type" value="Genomic_DNA"/>
</dbReference>
<evidence type="ECO:0008006" key="5">
    <source>
        <dbReference type="Google" id="ProtNLM"/>
    </source>
</evidence>
<evidence type="ECO:0000313" key="4">
    <source>
        <dbReference type="Proteomes" id="UP000294656"/>
    </source>
</evidence>
<keyword evidence="2" id="KW-0732">Signal</keyword>
<reference evidence="3 4" key="1">
    <citation type="submission" date="2019-03" db="EMBL/GenBank/DDBJ databases">
        <title>Genomic Encyclopedia of Type Strains, Phase III (KMG-III): the genomes of soil and plant-associated and newly described type strains.</title>
        <authorList>
            <person name="Whitman W."/>
        </authorList>
    </citation>
    <scope>NUCLEOTIDE SEQUENCE [LARGE SCALE GENOMIC DNA]</scope>
    <source>
        <strain evidence="3 4">CECT 7378</strain>
    </source>
</reference>
<protein>
    <recommendedName>
        <fullName evidence="5">Lipoprotein</fullName>
    </recommendedName>
</protein>
<feature type="compositionally biased region" description="Polar residues" evidence="1">
    <location>
        <begin position="30"/>
        <end position="48"/>
    </location>
</feature>
<evidence type="ECO:0000313" key="3">
    <source>
        <dbReference type="EMBL" id="TDP01081.1"/>
    </source>
</evidence>
<organism evidence="3 4">
    <name type="scientific">Marinomonas balearica</name>
    <dbReference type="NCBI Taxonomy" id="491947"/>
    <lineage>
        <taxon>Bacteria</taxon>
        <taxon>Pseudomonadati</taxon>
        <taxon>Pseudomonadota</taxon>
        <taxon>Gammaproteobacteria</taxon>
        <taxon>Oceanospirillales</taxon>
        <taxon>Oceanospirillaceae</taxon>
        <taxon>Marinomonas</taxon>
    </lineage>
</organism>